<evidence type="ECO:0000256" key="6">
    <source>
        <dbReference type="ARBA" id="ARBA00023303"/>
    </source>
</evidence>
<organism evidence="11 12">
    <name type="scientific">Rhodococcus artemisiae</name>
    <dbReference type="NCBI Taxonomy" id="714159"/>
    <lineage>
        <taxon>Bacteria</taxon>
        <taxon>Bacillati</taxon>
        <taxon>Actinomycetota</taxon>
        <taxon>Actinomycetes</taxon>
        <taxon>Mycobacteriales</taxon>
        <taxon>Nocardiaceae</taxon>
        <taxon>Rhodococcus</taxon>
    </lineage>
</organism>
<comment type="caution">
    <text evidence="11">The sequence shown here is derived from an EMBL/GenBank/DDBJ whole genome shotgun (WGS) entry which is preliminary data.</text>
</comment>
<dbReference type="EMBL" id="JAUTXY010000002">
    <property type="protein sequence ID" value="MEE2057119.1"/>
    <property type="molecule type" value="Genomic_DNA"/>
</dbReference>
<reference evidence="11 12" key="1">
    <citation type="submission" date="2023-07" db="EMBL/GenBank/DDBJ databases">
        <authorList>
            <person name="Girao M."/>
            <person name="Carvalho M.F."/>
        </authorList>
    </citation>
    <scope>NUCLEOTIDE SEQUENCE [LARGE SCALE GENOMIC DNA]</scope>
    <source>
        <strain evidence="11 12">YIM65754</strain>
    </source>
</reference>
<evidence type="ECO:0000256" key="7">
    <source>
        <dbReference type="ARBA" id="ARBA00035120"/>
    </source>
</evidence>
<comment type="subcellular location">
    <subcellularLocation>
        <location evidence="1 10">Cell membrane</location>
        <topology evidence="1 10">Multi-pass membrane protein</topology>
    </subcellularLocation>
</comment>
<comment type="activity regulation">
    <text evidence="10">Na(+) is not transported, but it plays an essential structural role and its presence is essential for fluoride channel function.</text>
</comment>
<gene>
    <name evidence="10" type="primary">fluC</name>
    <name evidence="10" type="synonym">crcB</name>
    <name evidence="11" type="ORF">Q7514_06210</name>
</gene>
<dbReference type="RefSeq" id="WP_330132372.1">
    <property type="nucleotide sequence ID" value="NZ_JAUTXY010000002.1"/>
</dbReference>
<feature type="binding site" evidence="10">
    <location>
        <position position="73"/>
    </location>
    <ligand>
        <name>Na(+)</name>
        <dbReference type="ChEBI" id="CHEBI:29101"/>
        <note>structural</note>
    </ligand>
</feature>
<name>A0ABU7L720_9NOCA</name>
<keyword evidence="3 10" id="KW-0812">Transmembrane</keyword>
<accession>A0ABU7L720</accession>
<dbReference type="Pfam" id="PF02537">
    <property type="entry name" value="CRCB"/>
    <property type="match status" value="1"/>
</dbReference>
<evidence type="ECO:0000313" key="12">
    <source>
        <dbReference type="Proteomes" id="UP001336020"/>
    </source>
</evidence>
<evidence type="ECO:0000256" key="9">
    <source>
        <dbReference type="ARBA" id="ARBA00049940"/>
    </source>
</evidence>
<evidence type="ECO:0000256" key="4">
    <source>
        <dbReference type="ARBA" id="ARBA00022989"/>
    </source>
</evidence>
<comment type="similarity">
    <text evidence="7 10">Belongs to the fluoride channel Fluc/FEX (TC 1.A.43) family.</text>
</comment>
<keyword evidence="2 10" id="KW-1003">Cell membrane</keyword>
<feature type="transmembrane region" description="Helical" evidence="10">
    <location>
        <begin position="34"/>
        <end position="56"/>
    </location>
</feature>
<keyword evidence="10" id="KW-0915">Sodium</keyword>
<dbReference type="PANTHER" id="PTHR28259">
    <property type="entry name" value="FLUORIDE EXPORT PROTEIN 1-RELATED"/>
    <property type="match status" value="1"/>
</dbReference>
<evidence type="ECO:0000313" key="11">
    <source>
        <dbReference type="EMBL" id="MEE2057119.1"/>
    </source>
</evidence>
<keyword evidence="6 10" id="KW-0407">Ion channel</keyword>
<comment type="catalytic activity">
    <reaction evidence="8">
        <text>fluoride(in) = fluoride(out)</text>
        <dbReference type="Rhea" id="RHEA:76159"/>
        <dbReference type="ChEBI" id="CHEBI:17051"/>
    </reaction>
    <physiologicalReaction direction="left-to-right" evidence="8">
        <dbReference type="Rhea" id="RHEA:76160"/>
    </physiologicalReaction>
</comment>
<evidence type="ECO:0000256" key="3">
    <source>
        <dbReference type="ARBA" id="ARBA00022692"/>
    </source>
</evidence>
<protein>
    <recommendedName>
        <fullName evidence="10">Fluoride-specific ion channel FluC</fullName>
    </recommendedName>
</protein>
<sequence length="123" mass="12690">MILALTALAGGLGGIARFLVDTAVNRHNRWSLPLGTFVVNATACLFLGLLTGYALGHPTWDEIYAVLGVGLLGGYSTFSTASAEAMRLLHVGRWRAALVHSGGMLIVSVATAALGLGLGNALQ</sequence>
<keyword evidence="10" id="KW-0479">Metal-binding</keyword>
<dbReference type="PANTHER" id="PTHR28259:SF1">
    <property type="entry name" value="FLUORIDE EXPORT PROTEIN 1-RELATED"/>
    <property type="match status" value="1"/>
</dbReference>
<keyword evidence="10" id="KW-0406">Ion transport</keyword>
<comment type="function">
    <text evidence="9 10">Fluoride-specific ion channel. Important for reducing fluoride concentration in the cell, thus reducing its toxicity.</text>
</comment>
<feature type="transmembrane region" description="Helical" evidence="10">
    <location>
        <begin position="63"/>
        <end position="83"/>
    </location>
</feature>
<evidence type="ECO:0000256" key="5">
    <source>
        <dbReference type="ARBA" id="ARBA00023136"/>
    </source>
</evidence>
<keyword evidence="12" id="KW-1185">Reference proteome</keyword>
<keyword evidence="4 10" id="KW-1133">Transmembrane helix</keyword>
<keyword evidence="10" id="KW-0813">Transport</keyword>
<proteinExistence type="inferred from homology"/>
<dbReference type="InterPro" id="IPR003691">
    <property type="entry name" value="FluC"/>
</dbReference>
<dbReference type="Proteomes" id="UP001336020">
    <property type="component" value="Unassembled WGS sequence"/>
</dbReference>
<evidence type="ECO:0000256" key="10">
    <source>
        <dbReference type="HAMAP-Rule" id="MF_00454"/>
    </source>
</evidence>
<feature type="binding site" evidence="10">
    <location>
        <position position="76"/>
    </location>
    <ligand>
        <name>Na(+)</name>
        <dbReference type="ChEBI" id="CHEBI:29101"/>
        <note>structural</note>
    </ligand>
</feature>
<keyword evidence="5 10" id="KW-0472">Membrane</keyword>
<evidence type="ECO:0000256" key="8">
    <source>
        <dbReference type="ARBA" id="ARBA00035585"/>
    </source>
</evidence>
<evidence type="ECO:0000256" key="1">
    <source>
        <dbReference type="ARBA" id="ARBA00004651"/>
    </source>
</evidence>
<feature type="transmembrane region" description="Helical" evidence="10">
    <location>
        <begin position="103"/>
        <end position="122"/>
    </location>
</feature>
<evidence type="ECO:0000256" key="2">
    <source>
        <dbReference type="ARBA" id="ARBA00022475"/>
    </source>
</evidence>
<dbReference type="HAMAP" id="MF_00454">
    <property type="entry name" value="FluC"/>
    <property type="match status" value="1"/>
</dbReference>